<dbReference type="GO" id="GO:0015417">
    <property type="term" value="F:ABC-type polyamine transporter activity"/>
    <property type="evidence" value="ECO:0007669"/>
    <property type="project" value="UniProtKB-EC"/>
</dbReference>
<dbReference type="Gene3D" id="2.40.50.100">
    <property type="match status" value="1"/>
</dbReference>
<dbReference type="NCBIfam" id="TIGR01187">
    <property type="entry name" value="potA"/>
    <property type="match status" value="1"/>
</dbReference>
<reference evidence="9 10" key="1">
    <citation type="journal article" date="2017" name="Front. Microbiol.">
        <title>Phaeobacter piscinae sp. nov., a species of the Roseobacter group and potential aquaculture probiont.</title>
        <authorList>
            <person name="Sonnenschein E.C."/>
            <person name="Phippen C.B.W."/>
            <person name="Nielsen K.F."/>
            <person name="Mateiu R.V."/>
            <person name="Melchiorsen J."/>
            <person name="Gram L."/>
            <person name="Overmann J."/>
            <person name="Freese H.M."/>
        </authorList>
    </citation>
    <scope>NUCLEOTIDE SEQUENCE [LARGE SCALE GENOMIC DNA]</scope>
    <source>
        <strain evidence="9 10">P63</strain>
    </source>
</reference>
<evidence type="ECO:0000256" key="2">
    <source>
        <dbReference type="ARBA" id="ARBA00022475"/>
    </source>
</evidence>
<evidence type="ECO:0000256" key="3">
    <source>
        <dbReference type="ARBA" id="ARBA00022741"/>
    </source>
</evidence>
<dbReference type="InterPro" id="IPR027417">
    <property type="entry name" value="P-loop_NTPase"/>
</dbReference>
<evidence type="ECO:0000259" key="8">
    <source>
        <dbReference type="PROSITE" id="PS50893"/>
    </source>
</evidence>
<dbReference type="SUPFAM" id="SSF52540">
    <property type="entry name" value="P-loop containing nucleoside triphosphate hydrolases"/>
    <property type="match status" value="1"/>
</dbReference>
<dbReference type="Pfam" id="PF00005">
    <property type="entry name" value="ABC_tran"/>
    <property type="match status" value="1"/>
</dbReference>
<dbReference type="AlphaFoldDB" id="A0AAD0ECG2"/>
<evidence type="ECO:0000256" key="5">
    <source>
        <dbReference type="ARBA" id="ARBA00022967"/>
    </source>
</evidence>
<dbReference type="InterPro" id="IPR005893">
    <property type="entry name" value="PotA-like"/>
</dbReference>
<evidence type="ECO:0000256" key="7">
    <source>
        <dbReference type="RuleBase" id="RU364083"/>
    </source>
</evidence>
<dbReference type="PROSITE" id="PS50893">
    <property type="entry name" value="ABC_TRANSPORTER_2"/>
    <property type="match status" value="1"/>
</dbReference>
<dbReference type="InterPro" id="IPR050093">
    <property type="entry name" value="ABC_SmlMolc_Importer"/>
</dbReference>
<comment type="similarity">
    <text evidence="7">Belongs to the ABC transporter superfamily. Spermidine/putrescine importer (TC 3.A.1.11.1) family.</text>
</comment>
<dbReference type="GeneID" id="31845841"/>
<dbReference type="RefSeq" id="WP_024096873.1">
    <property type="nucleotide sequence ID" value="NZ_CP010588.1"/>
</dbReference>
<evidence type="ECO:0000313" key="10">
    <source>
        <dbReference type="Proteomes" id="UP000217545"/>
    </source>
</evidence>
<organism evidence="9 10">
    <name type="scientific">Phaeobacter gallaeciensis</name>
    <dbReference type="NCBI Taxonomy" id="60890"/>
    <lineage>
        <taxon>Bacteria</taxon>
        <taxon>Pseudomonadati</taxon>
        <taxon>Pseudomonadota</taxon>
        <taxon>Alphaproteobacteria</taxon>
        <taxon>Rhodobacterales</taxon>
        <taxon>Roseobacteraceae</taxon>
        <taxon>Phaeobacter</taxon>
    </lineage>
</organism>
<feature type="domain" description="ABC transporter" evidence="8">
    <location>
        <begin position="4"/>
        <end position="234"/>
    </location>
</feature>
<dbReference type="FunFam" id="3.40.50.300:FF:000133">
    <property type="entry name" value="Spermidine/putrescine import ATP-binding protein PotA"/>
    <property type="match status" value="1"/>
</dbReference>
<proteinExistence type="inferred from homology"/>
<dbReference type="SMART" id="SM00382">
    <property type="entry name" value="AAA"/>
    <property type="match status" value="1"/>
</dbReference>
<sequence>MSQIAASNICKSYGNFKALHDVSMEINKGEFLTFLGPSGSGKTTFLMILAGFTEQTSGQLMKDGRDISAMVAEERNFGMVFQGYALFPHMTVWQNVDYPLRVRKMDSAERKQKVGRIIETVGLTEHAHKKPSQLSGGQQQRVALARSLVFQPDVLLLDEPLSALDRNLREQMQSELKRVHEETGTTFVFVTHDQGEALAMSDKIAIFNNGRLMQLDSPDQIYNAPDSRFVAEFLGQINIFPVANPGISGGLLHGNLDGTTLSAANPGNHVAGGASVAVRPEHMTLSAEHPADQANVLPARVVQTTYQGSHSDLVLETPQGHTISASTHSANGALPHVDSELWVSWSPENSIVIAD</sequence>
<evidence type="ECO:0000256" key="6">
    <source>
        <dbReference type="ARBA" id="ARBA00023136"/>
    </source>
</evidence>
<keyword evidence="3 7" id="KW-0547">Nucleotide-binding</keyword>
<dbReference type="GO" id="GO:0015847">
    <property type="term" value="P:putrescine transport"/>
    <property type="evidence" value="ECO:0007669"/>
    <property type="project" value="UniProtKB-ARBA"/>
</dbReference>
<dbReference type="PANTHER" id="PTHR42781">
    <property type="entry name" value="SPERMIDINE/PUTRESCINE IMPORT ATP-BINDING PROTEIN POTA"/>
    <property type="match status" value="1"/>
</dbReference>
<dbReference type="PANTHER" id="PTHR42781:SF4">
    <property type="entry name" value="SPERMIDINE_PUTRESCINE IMPORT ATP-BINDING PROTEIN POTA"/>
    <property type="match status" value="1"/>
</dbReference>
<keyword evidence="6 7" id="KW-0472">Membrane</keyword>
<dbReference type="GO" id="GO:0016887">
    <property type="term" value="F:ATP hydrolysis activity"/>
    <property type="evidence" value="ECO:0007669"/>
    <property type="project" value="InterPro"/>
</dbReference>
<accession>A0AAD0ECG2</accession>
<dbReference type="GO" id="GO:0043190">
    <property type="term" value="C:ATP-binding cassette (ABC) transporter complex"/>
    <property type="evidence" value="ECO:0007669"/>
    <property type="project" value="InterPro"/>
</dbReference>
<comment type="catalytic activity">
    <reaction evidence="7">
        <text>ATP + H2O + polyamine-[polyamine-binding protein]Side 1 = ADP + phosphate + polyamineSide 2 + [polyamine-binding protein]Side 1.</text>
        <dbReference type="EC" id="7.6.2.11"/>
    </reaction>
</comment>
<dbReference type="InterPro" id="IPR003593">
    <property type="entry name" value="AAA+_ATPase"/>
</dbReference>
<dbReference type="SUPFAM" id="SSF50331">
    <property type="entry name" value="MOP-like"/>
    <property type="match status" value="1"/>
</dbReference>
<dbReference type="InterPro" id="IPR017871">
    <property type="entry name" value="ABC_transporter-like_CS"/>
</dbReference>
<dbReference type="InterPro" id="IPR003439">
    <property type="entry name" value="ABC_transporter-like_ATP-bd"/>
</dbReference>
<keyword evidence="2 7" id="KW-1003">Cell membrane</keyword>
<name>A0AAD0ECG2_9RHOB</name>
<keyword evidence="1 7" id="KW-0813">Transport</keyword>
<dbReference type="Pfam" id="PF08402">
    <property type="entry name" value="TOBE_2"/>
    <property type="match status" value="1"/>
</dbReference>
<comment type="function">
    <text evidence="7">Part of the ABC transporter complex PotABCD involved in spermidine/putrescine import. Responsible for energy coupling to the transport system.</text>
</comment>
<evidence type="ECO:0000313" key="9">
    <source>
        <dbReference type="EMBL" id="ATF05494.1"/>
    </source>
</evidence>
<dbReference type="EC" id="7.6.2.11" evidence="7"/>
<evidence type="ECO:0000256" key="1">
    <source>
        <dbReference type="ARBA" id="ARBA00022448"/>
    </source>
</evidence>
<keyword evidence="5 7" id="KW-1278">Translocase</keyword>
<keyword evidence="9" id="KW-0378">Hydrolase</keyword>
<dbReference type="InterPro" id="IPR008995">
    <property type="entry name" value="Mo/tungstate-bd_C_term_dom"/>
</dbReference>
<protein>
    <recommendedName>
        <fullName evidence="7">Spermidine/putrescine import ATP-binding protein PotA</fullName>
        <ecNumber evidence="7">7.6.2.11</ecNumber>
    </recommendedName>
</protein>
<dbReference type="Proteomes" id="UP000217545">
    <property type="component" value="Chromosome"/>
</dbReference>
<dbReference type="GO" id="GO:0005524">
    <property type="term" value="F:ATP binding"/>
    <property type="evidence" value="ECO:0007669"/>
    <property type="project" value="UniProtKB-KW"/>
</dbReference>
<gene>
    <name evidence="9" type="primary">potA1</name>
    <name evidence="7" type="synonym">potA</name>
    <name evidence="9" type="ORF">PhaeoP63_01413</name>
</gene>
<comment type="subunit">
    <text evidence="7">The complex is composed of two ATP-binding proteins (PotA), two transmembrane proteins (PotB and PotC) and a solute-binding protein (PotD).</text>
</comment>
<dbReference type="Gene3D" id="3.40.50.300">
    <property type="entry name" value="P-loop containing nucleotide triphosphate hydrolases"/>
    <property type="match status" value="1"/>
</dbReference>
<evidence type="ECO:0000256" key="4">
    <source>
        <dbReference type="ARBA" id="ARBA00022840"/>
    </source>
</evidence>
<keyword evidence="4 7" id="KW-0067">ATP-binding</keyword>
<dbReference type="InterPro" id="IPR013611">
    <property type="entry name" value="Transp-assoc_OB_typ2"/>
</dbReference>
<dbReference type="EMBL" id="CP010784">
    <property type="protein sequence ID" value="ATF05494.1"/>
    <property type="molecule type" value="Genomic_DNA"/>
</dbReference>
<dbReference type="PROSITE" id="PS00211">
    <property type="entry name" value="ABC_TRANSPORTER_1"/>
    <property type="match status" value="1"/>
</dbReference>